<sequence length="351" mass="38317">MSAPARTAVIDTDVHCAPAGFADLSPYLDGYWRGYLRDGSQRINHAQGGAYPPLAPTTATPAAREAGSVPPHEVSELRAQLDAGTAILNCTTSFGCNRNPYYETALTRAINDWLVERWLAADSGLRASMVVPTLHTEAAVAEIERVGDHPGIVQVLLPVRGDQPWGNVRHRPLLRAAADKGLVVGLHAWGRVGNAMTSSGFTHNYLEDYLGNSQSIVQAQLVSLLAEGVFAQLPDLRVSLLECGFSWLPTLLWRFDKDWKGVWREVPWINRRSREVIADHVRLTTAPAHLPRDPVQVREALDLLGPADLLMHASDHPHDHGSGGQRLLAALTGTEREAVLRGNAAQWYGIA</sequence>
<dbReference type="SUPFAM" id="SSF51556">
    <property type="entry name" value="Metallo-dependent hydrolases"/>
    <property type="match status" value="1"/>
</dbReference>
<keyword evidence="4" id="KW-0378">Hydrolase</keyword>
<dbReference type="AlphaFoldDB" id="A0A4R4VRM3"/>
<dbReference type="EMBL" id="SMKS01000009">
    <property type="protein sequence ID" value="TDD07851.1"/>
    <property type="molecule type" value="Genomic_DNA"/>
</dbReference>
<dbReference type="GO" id="GO:0005737">
    <property type="term" value="C:cytoplasm"/>
    <property type="evidence" value="ECO:0007669"/>
    <property type="project" value="TreeGrafter"/>
</dbReference>
<dbReference type="Gene3D" id="3.20.20.140">
    <property type="entry name" value="Metal-dependent hydrolases"/>
    <property type="match status" value="1"/>
</dbReference>
<feature type="domain" description="Amidohydrolase-related" evidence="3">
    <location>
        <begin position="101"/>
        <end position="350"/>
    </location>
</feature>
<dbReference type="Proteomes" id="UP000295674">
    <property type="component" value="Unassembled WGS sequence"/>
</dbReference>
<evidence type="ECO:0000313" key="4">
    <source>
        <dbReference type="EMBL" id="TDD07851.1"/>
    </source>
</evidence>
<dbReference type="GO" id="GO:0019748">
    <property type="term" value="P:secondary metabolic process"/>
    <property type="evidence" value="ECO:0007669"/>
    <property type="project" value="TreeGrafter"/>
</dbReference>
<feature type="region of interest" description="Disordered" evidence="2">
    <location>
        <begin position="47"/>
        <end position="67"/>
    </location>
</feature>
<dbReference type="RefSeq" id="WP_132673434.1">
    <property type="nucleotide sequence ID" value="NZ_SMKS01000009.1"/>
</dbReference>
<dbReference type="InterPro" id="IPR032466">
    <property type="entry name" value="Metal_Hydrolase"/>
</dbReference>
<dbReference type="InterPro" id="IPR032465">
    <property type="entry name" value="ACMSD"/>
</dbReference>
<proteinExistence type="predicted"/>
<reference evidence="4 5" key="1">
    <citation type="submission" date="2019-03" db="EMBL/GenBank/DDBJ databases">
        <title>Draft genome sequences of novel Actinobacteria.</title>
        <authorList>
            <person name="Sahin N."/>
            <person name="Ay H."/>
            <person name="Saygin H."/>
        </authorList>
    </citation>
    <scope>NUCLEOTIDE SEQUENCE [LARGE SCALE GENOMIC DNA]</scope>
    <source>
        <strain evidence="4 5">16K309</strain>
    </source>
</reference>
<keyword evidence="5" id="KW-1185">Reference proteome</keyword>
<evidence type="ECO:0000256" key="1">
    <source>
        <dbReference type="ARBA" id="ARBA00023239"/>
    </source>
</evidence>
<dbReference type="OrthoDB" id="2533941at2"/>
<dbReference type="GO" id="GO:0016831">
    <property type="term" value="F:carboxy-lyase activity"/>
    <property type="evidence" value="ECO:0007669"/>
    <property type="project" value="InterPro"/>
</dbReference>
<protein>
    <submittedName>
        <fullName evidence="4">Amidohydrolase</fullName>
    </submittedName>
</protein>
<dbReference type="GO" id="GO:0016787">
    <property type="term" value="F:hydrolase activity"/>
    <property type="evidence" value="ECO:0007669"/>
    <property type="project" value="UniProtKB-KW"/>
</dbReference>
<dbReference type="PANTHER" id="PTHR21240:SF28">
    <property type="entry name" value="ISO-OROTATE DECARBOXYLASE (EUROFUNG)"/>
    <property type="match status" value="1"/>
</dbReference>
<keyword evidence="1" id="KW-0456">Lyase</keyword>
<gene>
    <name evidence="4" type="ORF">E1181_08615</name>
</gene>
<dbReference type="InterPro" id="IPR006680">
    <property type="entry name" value="Amidohydro-rel"/>
</dbReference>
<evidence type="ECO:0000259" key="3">
    <source>
        <dbReference type="Pfam" id="PF04909"/>
    </source>
</evidence>
<organism evidence="4 5">
    <name type="scientific">Saccharopolyspora terrae</name>
    <dbReference type="NCBI Taxonomy" id="2530384"/>
    <lineage>
        <taxon>Bacteria</taxon>
        <taxon>Bacillati</taxon>
        <taxon>Actinomycetota</taxon>
        <taxon>Actinomycetes</taxon>
        <taxon>Pseudonocardiales</taxon>
        <taxon>Pseudonocardiaceae</taxon>
        <taxon>Saccharopolyspora</taxon>
    </lineage>
</organism>
<dbReference type="PANTHER" id="PTHR21240">
    <property type="entry name" value="2-AMINO-3-CARBOXYLMUCONATE-6-SEMIALDEHYDE DECARBOXYLASE"/>
    <property type="match status" value="1"/>
</dbReference>
<name>A0A4R4VRM3_9PSEU</name>
<dbReference type="Pfam" id="PF04909">
    <property type="entry name" value="Amidohydro_2"/>
    <property type="match status" value="1"/>
</dbReference>
<comment type="caution">
    <text evidence="4">The sequence shown here is derived from an EMBL/GenBank/DDBJ whole genome shotgun (WGS) entry which is preliminary data.</text>
</comment>
<accession>A0A4R4VRM3</accession>
<evidence type="ECO:0000256" key="2">
    <source>
        <dbReference type="SAM" id="MobiDB-lite"/>
    </source>
</evidence>
<evidence type="ECO:0000313" key="5">
    <source>
        <dbReference type="Proteomes" id="UP000295674"/>
    </source>
</evidence>